<keyword evidence="5" id="KW-1133">Transmembrane helix</keyword>
<keyword evidence="8" id="KW-1185">Reference proteome</keyword>
<evidence type="ECO:0000313" key="7">
    <source>
        <dbReference type="EMBL" id="QDU45731.1"/>
    </source>
</evidence>
<dbReference type="InterPro" id="IPR036909">
    <property type="entry name" value="Cyt_c-like_dom_sf"/>
</dbReference>
<dbReference type="RefSeq" id="WP_145378281.1">
    <property type="nucleotide sequence ID" value="NZ_CP036276.1"/>
</dbReference>
<feature type="transmembrane region" description="Helical" evidence="5">
    <location>
        <begin position="20"/>
        <end position="43"/>
    </location>
</feature>
<feature type="transmembrane region" description="Helical" evidence="5">
    <location>
        <begin position="284"/>
        <end position="305"/>
    </location>
</feature>
<protein>
    <submittedName>
        <fullName evidence="7">Bacterial Cytochrome Ubiquinol Oxidase</fullName>
    </submittedName>
</protein>
<keyword evidence="1 4" id="KW-0349">Heme</keyword>
<feature type="domain" description="Cytochrome c" evidence="6">
    <location>
        <begin position="357"/>
        <end position="457"/>
    </location>
</feature>
<evidence type="ECO:0000256" key="4">
    <source>
        <dbReference type="PROSITE-ProRule" id="PRU00433"/>
    </source>
</evidence>
<sequence>MDFPYYPINDFGPAMKGLVIGSLGIFHVFLAQFAIGGGMLMCYFQWLSQTGRCAPARQFVDGFFRFLVLVSFIMGAVTGVGMWFTSIQISPRTIGMMVDEFHWIWAVEWTFFCLEIVAGYCFYRYGTRLDDSARMTLLVLYAVAAWGSLFWINGILSWQLTPGIWLETHTIQDGFFNPSFWPSLLYRTLVSMAIAALVACVVINVMPGLDRPTRSVLINHAAHFLLPMVFMPVLGVWYLMSWPEDSRAWVTGGSPAMSMFLAIGVGSSLLVGAYATIGIWWGKLYINGATATLLCALAMAATAGGEFVREGARKPYTVREVLYSNSILPSEVARLRQSGSVTNDPFPLQNAADYPTQQLQLGAKVFRFQCSICHTMQGVNGLVELTGHWSDDQRRLMIAQLQHTKPFMPPFSGSAVELESLVQLIGWETAGRPEGATEASLDPEILERIQTWLDEAGTAQGSRNPQK</sequence>
<feature type="transmembrane region" description="Helical" evidence="5">
    <location>
        <begin position="135"/>
        <end position="156"/>
    </location>
</feature>
<keyword evidence="5" id="KW-0812">Transmembrane</keyword>
<feature type="transmembrane region" description="Helical" evidence="5">
    <location>
        <begin position="103"/>
        <end position="123"/>
    </location>
</feature>
<dbReference type="InterPro" id="IPR009056">
    <property type="entry name" value="Cyt_c-like_dom"/>
</dbReference>
<dbReference type="GO" id="GO:0020037">
    <property type="term" value="F:heme binding"/>
    <property type="evidence" value="ECO:0007669"/>
    <property type="project" value="InterPro"/>
</dbReference>
<dbReference type="EMBL" id="CP036276">
    <property type="protein sequence ID" value="QDU45731.1"/>
    <property type="molecule type" value="Genomic_DNA"/>
</dbReference>
<evidence type="ECO:0000256" key="3">
    <source>
        <dbReference type="ARBA" id="ARBA00023004"/>
    </source>
</evidence>
<keyword evidence="3 4" id="KW-0408">Iron</keyword>
<keyword evidence="5" id="KW-0472">Membrane</keyword>
<feature type="transmembrane region" description="Helical" evidence="5">
    <location>
        <begin position="259"/>
        <end position="277"/>
    </location>
</feature>
<accession>A0A517ZTB7</accession>
<evidence type="ECO:0000256" key="2">
    <source>
        <dbReference type="ARBA" id="ARBA00022723"/>
    </source>
</evidence>
<reference evidence="7 8" key="1">
    <citation type="submission" date="2019-02" db="EMBL/GenBank/DDBJ databases">
        <title>Deep-cultivation of Planctomycetes and their phenomic and genomic characterization uncovers novel biology.</title>
        <authorList>
            <person name="Wiegand S."/>
            <person name="Jogler M."/>
            <person name="Boedeker C."/>
            <person name="Pinto D."/>
            <person name="Vollmers J."/>
            <person name="Rivas-Marin E."/>
            <person name="Kohn T."/>
            <person name="Peeters S.H."/>
            <person name="Heuer A."/>
            <person name="Rast P."/>
            <person name="Oberbeckmann S."/>
            <person name="Bunk B."/>
            <person name="Jeske O."/>
            <person name="Meyerdierks A."/>
            <person name="Storesund J.E."/>
            <person name="Kallscheuer N."/>
            <person name="Luecker S."/>
            <person name="Lage O.M."/>
            <person name="Pohl T."/>
            <person name="Merkel B.J."/>
            <person name="Hornburger P."/>
            <person name="Mueller R.-W."/>
            <person name="Bruemmer F."/>
            <person name="Labrenz M."/>
            <person name="Spormann A.M."/>
            <person name="Op den Camp H."/>
            <person name="Overmann J."/>
            <person name="Amann R."/>
            <person name="Jetten M.S.M."/>
            <person name="Mascher T."/>
            <person name="Medema M.H."/>
            <person name="Devos D.P."/>
            <person name="Kaster A.-K."/>
            <person name="Ovreas L."/>
            <person name="Rohde M."/>
            <person name="Galperin M.Y."/>
            <person name="Jogler C."/>
        </authorList>
    </citation>
    <scope>NUCLEOTIDE SEQUENCE [LARGE SCALE GENOMIC DNA]</scope>
    <source>
        <strain evidence="7 8">Mal52</strain>
    </source>
</reference>
<dbReference type="SUPFAM" id="SSF46626">
    <property type="entry name" value="Cytochrome c"/>
    <property type="match status" value="1"/>
</dbReference>
<evidence type="ECO:0000313" key="8">
    <source>
        <dbReference type="Proteomes" id="UP000319383"/>
    </source>
</evidence>
<feature type="transmembrane region" description="Helical" evidence="5">
    <location>
        <begin position="184"/>
        <end position="205"/>
    </location>
</feature>
<feature type="transmembrane region" description="Helical" evidence="5">
    <location>
        <begin position="217"/>
        <end position="239"/>
    </location>
</feature>
<dbReference type="Proteomes" id="UP000319383">
    <property type="component" value="Chromosome"/>
</dbReference>
<dbReference type="AlphaFoldDB" id="A0A517ZTB7"/>
<organism evidence="7 8">
    <name type="scientific">Symmachiella dynata</name>
    <dbReference type="NCBI Taxonomy" id="2527995"/>
    <lineage>
        <taxon>Bacteria</taxon>
        <taxon>Pseudomonadati</taxon>
        <taxon>Planctomycetota</taxon>
        <taxon>Planctomycetia</taxon>
        <taxon>Planctomycetales</taxon>
        <taxon>Planctomycetaceae</taxon>
        <taxon>Symmachiella</taxon>
    </lineage>
</organism>
<dbReference type="GO" id="GO:0046872">
    <property type="term" value="F:metal ion binding"/>
    <property type="evidence" value="ECO:0007669"/>
    <property type="project" value="UniProtKB-KW"/>
</dbReference>
<dbReference type="KEGG" id="sdyn:Mal52_42270"/>
<proteinExistence type="predicted"/>
<feature type="transmembrane region" description="Helical" evidence="5">
    <location>
        <begin position="63"/>
        <end position="83"/>
    </location>
</feature>
<dbReference type="PROSITE" id="PS51007">
    <property type="entry name" value="CYTC"/>
    <property type="match status" value="1"/>
</dbReference>
<evidence type="ECO:0000259" key="6">
    <source>
        <dbReference type="PROSITE" id="PS51007"/>
    </source>
</evidence>
<dbReference type="GO" id="GO:0009055">
    <property type="term" value="F:electron transfer activity"/>
    <property type="evidence" value="ECO:0007669"/>
    <property type="project" value="InterPro"/>
</dbReference>
<evidence type="ECO:0000256" key="1">
    <source>
        <dbReference type="ARBA" id="ARBA00022617"/>
    </source>
</evidence>
<name>A0A517ZTB7_9PLAN</name>
<keyword evidence="2 4" id="KW-0479">Metal-binding</keyword>
<gene>
    <name evidence="7" type="ORF">Mal52_42270</name>
</gene>
<evidence type="ECO:0000256" key="5">
    <source>
        <dbReference type="SAM" id="Phobius"/>
    </source>
</evidence>